<organism evidence="8 9">
    <name type="scientific">Sphingopyxis macrogoltabida</name>
    <name type="common">Sphingomonas macrogoltabidus</name>
    <dbReference type="NCBI Taxonomy" id="33050"/>
    <lineage>
        <taxon>Bacteria</taxon>
        <taxon>Pseudomonadati</taxon>
        <taxon>Pseudomonadota</taxon>
        <taxon>Alphaproteobacteria</taxon>
        <taxon>Sphingomonadales</taxon>
        <taxon>Sphingomonadaceae</taxon>
        <taxon>Sphingopyxis</taxon>
    </lineage>
</organism>
<dbReference type="Proteomes" id="UP000248597">
    <property type="component" value="Unassembled WGS sequence"/>
</dbReference>
<keyword evidence="2" id="KW-0479">Metal-binding</keyword>
<evidence type="ECO:0000313" key="9">
    <source>
        <dbReference type="Proteomes" id="UP000248597"/>
    </source>
</evidence>
<keyword evidence="3" id="KW-0378">Hydrolase</keyword>
<evidence type="ECO:0008006" key="10">
    <source>
        <dbReference type="Google" id="ProtNLM"/>
    </source>
</evidence>
<keyword evidence="4" id="KW-0862">Zinc</keyword>
<evidence type="ECO:0000313" key="8">
    <source>
        <dbReference type="EMBL" id="PZQ21969.1"/>
    </source>
</evidence>
<gene>
    <name evidence="8" type="ORF">DI569_09920</name>
</gene>
<evidence type="ECO:0000256" key="6">
    <source>
        <dbReference type="SAM" id="MobiDB-lite"/>
    </source>
</evidence>
<dbReference type="GO" id="GO:0046872">
    <property type="term" value="F:metal ion binding"/>
    <property type="evidence" value="ECO:0007669"/>
    <property type="project" value="UniProtKB-KW"/>
</dbReference>
<dbReference type="GO" id="GO:0016811">
    <property type="term" value="F:hydrolase activity, acting on carbon-nitrogen (but not peptide) bonds, in linear amides"/>
    <property type="evidence" value="ECO:0007669"/>
    <property type="project" value="TreeGrafter"/>
</dbReference>
<feature type="region of interest" description="Disordered" evidence="6">
    <location>
        <begin position="288"/>
        <end position="309"/>
    </location>
</feature>
<dbReference type="Gene3D" id="3.40.50.10310">
    <property type="entry name" value="Creatininase"/>
    <property type="match status" value="1"/>
</dbReference>
<dbReference type="GO" id="GO:0009231">
    <property type="term" value="P:riboflavin biosynthetic process"/>
    <property type="evidence" value="ECO:0007669"/>
    <property type="project" value="TreeGrafter"/>
</dbReference>
<evidence type="ECO:0000256" key="3">
    <source>
        <dbReference type="ARBA" id="ARBA00022801"/>
    </source>
</evidence>
<comment type="caution">
    <text evidence="8">The sequence shown here is derived from an EMBL/GenBank/DDBJ whole genome shotgun (WGS) entry which is preliminary data.</text>
</comment>
<evidence type="ECO:0000256" key="4">
    <source>
        <dbReference type="ARBA" id="ARBA00022833"/>
    </source>
</evidence>
<evidence type="ECO:0000256" key="1">
    <source>
        <dbReference type="ARBA" id="ARBA00001947"/>
    </source>
</evidence>
<comment type="similarity">
    <text evidence="5">Belongs to the creatininase superfamily.</text>
</comment>
<comment type="cofactor">
    <cofactor evidence="1">
        <name>Zn(2+)</name>
        <dbReference type="ChEBI" id="CHEBI:29105"/>
    </cofactor>
</comment>
<feature type="transmembrane region" description="Helical" evidence="7">
    <location>
        <begin position="65"/>
        <end position="86"/>
    </location>
</feature>
<dbReference type="AlphaFoldDB" id="A0A2W5L0V5"/>
<evidence type="ECO:0000256" key="2">
    <source>
        <dbReference type="ARBA" id="ARBA00022723"/>
    </source>
</evidence>
<dbReference type="PANTHER" id="PTHR35005">
    <property type="entry name" value="3-DEHYDRO-SCYLLO-INOSOSE HYDROLASE"/>
    <property type="match status" value="1"/>
</dbReference>
<keyword evidence="7" id="KW-0812">Transmembrane</keyword>
<proteinExistence type="inferred from homology"/>
<dbReference type="EMBL" id="QFPJ01000020">
    <property type="protein sequence ID" value="PZQ21969.1"/>
    <property type="molecule type" value="Genomic_DNA"/>
</dbReference>
<keyword evidence="7" id="KW-0472">Membrane</keyword>
<dbReference type="PANTHER" id="PTHR35005:SF1">
    <property type="entry name" value="2-AMINO-5-FORMYLAMINO-6-RIBOSYLAMINOPYRIMIDIN-4(3H)-ONE 5'-MONOPHOSPHATE DEFORMYLASE"/>
    <property type="match status" value="1"/>
</dbReference>
<dbReference type="InterPro" id="IPR024087">
    <property type="entry name" value="Creatininase-like_sf"/>
</dbReference>
<sequence>MISRRTCSALGKSYWQVGDGQISARSKVRSETVAQNRQRGLTCVNAASLNNIQPKAKSKAHRGDFVMPLFAIRLLATVSILFPGVAAANAEPASVFLEDMTTSEVRARVGSGCPVGIIFNGGGEATGPALALGKHIFRARAYGEALAQAIGDAMVAPIQPFAPNEGDNGEPSPFERFAGTISVSPAVFASLNEEIARSLIGGGFKRIALLGDHGDGQIQLKEVAARLDAEFSSKGIRVFYIGDGYSKARKEIEDEGVAIGRPAGGHGGLWDTAETLAVRPEAVRMDKLAPGDISNGGNGDLNAEGVAGDPRPATAEIGKRFGSIRVQAATDQLRAYLEAAGPCAG</sequence>
<accession>A0A2W5L0V5</accession>
<evidence type="ECO:0000256" key="7">
    <source>
        <dbReference type="SAM" id="Phobius"/>
    </source>
</evidence>
<keyword evidence="7" id="KW-1133">Transmembrane helix</keyword>
<dbReference type="Pfam" id="PF02633">
    <property type="entry name" value="Creatininase"/>
    <property type="match status" value="1"/>
</dbReference>
<name>A0A2W5L0V5_SPHMC</name>
<reference evidence="8 9" key="1">
    <citation type="submission" date="2017-08" db="EMBL/GenBank/DDBJ databases">
        <title>Infants hospitalized years apart are colonized by the same room-sourced microbial strains.</title>
        <authorList>
            <person name="Brooks B."/>
            <person name="Olm M.R."/>
            <person name="Firek B.A."/>
            <person name="Baker R."/>
            <person name="Thomas B.C."/>
            <person name="Morowitz M.J."/>
            <person name="Banfield J.F."/>
        </authorList>
    </citation>
    <scope>NUCLEOTIDE SEQUENCE [LARGE SCALE GENOMIC DNA]</scope>
    <source>
        <strain evidence="8">S2_005_003_R2_47</strain>
    </source>
</reference>
<protein>
    <recommendedName>
        <fullName evidence="10">Creatininase</fullName>
    </recommendedName>
</protein>
<dbReference type="SUPFAM" id="SSF102215">
    <property type="entry name" value="Creatininase"/>
    <property type="match status" value="1"/>
</dbReference>
<evidence type="ECO:0000256" key="5">
    <source>
        <dbReference type="ARBA" id="ARBA00024029"/>
    </source>
</evidence>
<dbReference type="InterPro" id="IPR003785">
    <property type="entry name" value="Creatininase/forma_Hydrolase"/>
</dbReference>